<gene>
    <name evidence="3" type="ordered locus">TEPIRE1_1566</name>
</gene>
<dbReference type="PANTHER" id="PTHR43542:SF1">
    <property type="entry name" value="METHYLTRANSFERASE"/>
    <property type="match status" value="1"/>
</dbReference>
<dbReference type="STRING" id="1209989.TepRe1_1454"/>
<dbReference type="PATRIC" id="fig|1209989.3.peg.1789"/>
<dbReference type="RefSeq" id="WP_013778523.1">
    <property type="nucleotide sequence ID" value="NC_015519.1"/>
</dbReference>
<keyword evidence="4" id="KW-1185">Reference proteome</keyword>
<dbReference type="GO" id="GO:0008168">
    <property type="term" value="F:methyltransferase activity"/>
    <property type="evidence" value="ECO:0007669"/>
    <property type="project" value="UniProtKB-KW"/>
</dbReference>
<dbReference type="CDD" id="cd02440">
    <property type="entry name" value="AdoMet_MTases"/>
    <property type="match status" value="1"/>
</dbReference>
<dbReference type="InterPro" id="IPR029063">
    <property type="entry name" value="SAM-dependent_MTases_sf"/>
</dbReference>
<evidence type="ECO:0000313" key="3">
    <source>
        <dbReference type="EMBL" id="CCP26331.1"/>
    </source>
</evidence>
<evidence type="ECO:0000313" key="4">
    <source>
        <dbReference type="Proteomes" id="UP000010802"/>
    </source>
</evidence>
<dbReference type="Pfam" id="PF03602">
    <property type="entry name" value="Cons_hypoth95"/>
    <property type="match status" value="1"/>
</dbReference>
<accession>L0RZI5</accession>
<accession>F4LVL4</accession>
<dbReference type="PANTHER" id="PTHR43542">
    <property type="entry name" value="METHYLTRANSFERASE"/>
    <property type="match status" value="1"/>
</dbReference>
<proteinExistence type="predicted"/>
<dbReference type="KEGG" id="tep:TepRe1_1454"/>
<evidence type="ECO:0000256" key="2">
    <source>
        <dbReference type="ARBA" id="ARBA00022679"/>
    </source>
</evidence>
<protein>
    <submittedName>
        <fullName evidence="3">Methyltransferase</fullName>
    </submittedName>
</protein>
<dbReference type="InterPro" id="IPR004398">
    <property type="entry name" value="RNA_MeTrfase_RsmD"/>
</dbReference>
<dbReference type="OrthoDB" id="9803017at2"/>
<dbReference type="NCBIfam" id="TIGR00095">
    <property type="entry name" value="16S rRNA (guanine(966)-N(2))-methyltransferase RsmD"/>
    <property type="match status" value="1"/>
</dbReference>
<dbReference type="PIRSF" id="PIRSF004553">
    <property type="entry name" value="CHP00095"/>
    <property type="match status" value="1"/>
</dbReference>
<evidence type="ECO:0000256" key="1">
    <source>
        <dbReference type="ARBA" id="ARBA00022603"/>
    </source>
</evidence>
<dbReference type="SUPFAM" id="SSF53335">
    <property type="entry name" value="S-adenosyl-L-methionine-dependent methyltransferases"/>
    <property type="match status" value="1"/>
</dbReference>
<dbReference type="InterPro" id="IPR002052">
    <property type="entry name" value="DNA_methylase_N6_adenine_CS"/>
</dbReference>
<dbReference type="Proteomes" id="UP000010802">
    <property type="component" value="Chromosome"/>
</dbReference>
<keyword evidence="1 3" id="KW-0489">Methyltransferase</keyword>
<dbReference type="GO" id="GO:0003676">
    <property type="term" value="F:nucleic acid binding"/>
    <property type="evidence" value="ECO:0007669"/>
    <property type="project" value="InterPro"/>
</dbReference>
<organism evidence="3 4">
    <name type="scientific">Tepidanaerobacter acetatoxydans (strain DSM 21804 / JCM 16047 / Re1)</name>
    <dbReference type="NCBI Taxonomy" id="1209989"/>
    <lineage>
        <taxon>Bacteria</taxon>
        <taxon>Bacillati</taxon>
        <taxon>Bacillota</taxon>
        <taxon>Clostridia</taxon>
        <taxon>Thermosediminibacterales</taxon>
        <taxon>Tepidanaerobacteraceae</taxon>
        <taxon>Tepidanaerobacter</taxon>
    </lineage>
</organism>
<dbReference type="HOGENOM" id="CLU_075826_0_2_9"/>
<keyword evidence="2 3" id="KW-0808">Transferase</keyword>
<sequence length="179" mass="19775">MRIIGGFHRGRKIKSINGMNTRPTSDFVREALFNIIGSDVVGSCFLDLFAGTGAVGIEALSRGAQNAIFIEKNPIACSIIKQNLLDLKLIGKGRVIQSDVISALKKLILEGNNFDIIFMDPPYFKNNIGATLDVLKDFNVAESIIIIQHPKDELLKFDGFACCKHKQYGRTALTFLTKE</sequence>
<dbReference type="KEGG" id="tae:TepiRe1_1566"/>
<dbReference type="GO" id="GO:0031167">
    <property type="term" value="P:rRNA methylation"/>
    <property type="evidence" value="ECO:0007669"/>
    <property type="project" value="InterPro"/>
</dbReference>
<dbReference type="AlphaFoldDB" id="F4LVL4"/>
<dbReference type="EMBL" id="HF563609">
    <property type="protein sequence ID" value="CCP26331.1"/>
    <property type="molecule type" value="Genomic_DNA"/>
</dbReference>
<reference evidence="4" key="1">
    <citation type="journal article" date="2013" name="Genome Announc.">
        <title>First genome sequence of a syntrophic acetate-oxidizing bacterium, Tepidanaerobacter acetatoxydans strain Re1.</title>
        <authorList>
            <person name="Manzoor S."/>
            <person name="Bongcam-Rudloff E."/>
            <person name="Schnurer A."/>
            <person name="Muller B."/>
        </authorList>
    </citation>
    <scope>NUCLEOTIDE SEQUENCE [LARGE SCALE GENOMIC DNA]</scope>
    <source>
        <strain evidence="4">Re1</strain>
    </source>
</reference>
<dbReference type="Gene3D" id="3.40.50.150">
    <property type="entry name" value="Vaccinia Virus protein VP39"/>
    <property type="match status" value="1"/>
</dbReference>
<name>F4LVL4_TEPAE</name>
<dbReference type="PROSITE" id="PS00092">
    <property type="entry name" value="N6_MTASE"/>
    <property type="match status" value="1"/>
</dbReference>
<dbReference type="eggNOG" id="COG0742">
    <property type="taxonomic scope" value="Bacteria"/>
</dbReference>